<dbReference type="SUPFAM" id="SSF53822">
    <property type="entry name" value="Periplasmic binding protein-like I"/>
    <property type="match status" value="1"/>
</dbReference>
<dbReference type="OrthoDB" id="257716at2"/>
<evidence type="ECO:0000256" key="1">
    <source>
        <dbReference type="ARBA" id="ARBA00004418"/>
    </source>
</evidence>
<feature type="domain" description="Periplasmic binding protein" evidence="4">
    <location>
        <begin position="32"/>
        <end position="291"/>
    </location>
</feature>
<dbReference type="Pfam" id="PF13407">
    <property type="entry name" value="Peripla_BP_4"/>
    <property type="match status" value="1"/>
</dbReference>
<dbReference type="AlphaFoldDB" id="A0A5C4MQV9"/>
<dbReference type="Proteomes" id="UP000305887">
    <property type="component" value="Unassembled WGS sequence"/>
</dbReference>
<protein>
    <submittedName>
        <fullName evidence="5">Sugar ABC transporter substrate-binding protein</fullName>
    </submittedName>
</protein>
<dbReference type="EMBL" id="VDFU01000033">
    <property type="protein sequence ID" value="TNC46717.1"/>
    <property type="molecule type" value="Genomic_DNA"/>
</dbReference>
<dbReference type="Gene3D" id="3.40.50.2300">
    <property type="match status" value="2"/>
</dbReference>
<organism evidence="5 6">
    <name type="scientific">Rubellimicrobium rubrum</name>
    <dbReference type="NCBI Taxonomy" id="2585369"/>
    <lineage>
        <taxon>Bacteria</taxon>
        <taxon>Pseudomonadati</taxon>
        <taxon>Pseudomonadota</taxon>
        <taxon>Alphaproteobacteria</taxon>
        <taxon>Rhodobacterales</taxon>
        <taxon>Roseobacteraceae</taxon>
        <taxon>Rubellimicrobium</taxon>
    </lineage>
</organism>
<evidence type="ECO:0000256" key="2">
    <source>
        <dbReference type="ARBA" id="ARBA00007639"/>
    </source>
</evidence>
<evidence type="ECO:0000313" key="6">
    <source>
        <dbReference type="Proteomes" id="UP000305887"/>
    </source>
</evidence>
<dbReference type="PANTHER" id="PTHR30036:SF7">
    <property type="entry name" value="ABC TRANSPORTER PERIPLASMIC-BINDING PROTEIN YPHF"/>
    <property type="match status" value="1"/>
</dbReference>
<dbReference type="InterPro" id="IPR028082">
    <property type="entry name" value="Peripla_BP_I"/>
</dbReference>
<reference evidence="5 6" key="1">
    <citation type="submission" date="2019-06" db="EMBL/GenBank/DDBJ databases">
        <title>YIM 131921 draft genome.</title>
        <authorList>
            <person name="Jiang L."/>
        </authorList>
    </citation>
    <scope>NUCLEOTIDE SEQUENCE [LARGE SCALE GENOMIC DNA]</scope>
    <source>
        <strain evidence="5 6">YIM 131921</strain>
    </source>
</reference>
<comment type="similarity">
    <text evidence="2">Belongs to the bacterial solute-binding protein 2 family.</text>
</comment>
<proteinExistence type="inferred from homology"/>
<feature type="chain" id="PRO_5022745129" evidence="3">
    <location>
        <begin position="26"/>
        <end position="326"/>
    </location>
</feature>
<keyword evidence="6" id="KW-1185">Reference proteome</keyword>
<sequence>MTATMRLRALLAATALVGFATAAAAQDGANIFVVGGKSDDPFWSIVKRGAEDAGLVVQAQGGSVTWLGPQTYDNLGADAADLIRTAISQSPDAIVAPDWVPEAMDDAFKTAVDAGIPVIIYNAGGFAKAEELGAMNYIGSDDSEAGRAGGAYLAEHGAKNVICVNTIPGAASLEARCQGIAEGMAENGGISTQLPLPASSFGNPTAVAEAIKAVLLKDDTVDGLVTISAGDADSAAIAVSQAGVGDRVALGTFDMNQGTLDRIKAGDQLFAIDQQPYLQGYLAVSLLNGYVNYGLDVPTAPILTGPGIVDSSNIEATIAGVAAGAR</sequence>
<comment type="subcellular location">
    <subcellularLocation>
        <location evidence="1">Periplasm</location>
    </subcellularLocation>
</comment>
<name>A0A5C4MQV9_9RHOB</name>
<evidence type="ECO:0000259" key="4">
    <source>
        <dbReference type="Pfam" id="PF13407"/>
    </source>
</evidence>
<feature type="signal peptide" evidence="3">
    <location>
        <begin position="1"/>
        <end position="25"/>
    </location>
</feature>
<gene>
    <name evidence="5" type="ORF">FHG66_18355</name>
</gene>
<dbReference type="InterPro" id="IPR050555">
    <property type="entry name" value="Bact_Solute-Bind_Prot2"/>
</dbReference>
<evidence type="ECO:0000256" key="3">
    <source>
        <dbReference type="SAM" id="SignalP"/>
    </source>
</evidence>
<dbReference type="GO" id="GO:0030288">
    <property type="term" value="C:outer membrane-bounded periplasmic space"/>
    <property type="evidence" value="ECO:0007669"/>
    <property type="project" value="TreeGrafter"/>
</dbReference>
<accession>A0A5C4MQV9</accession>
<evidence type="ECO:0000313" key="5">
    <source>
        <dbReference type="EMBL" id="TNC46717.1"/>
    </source>
</evidence>
<comment type="caution">
    <text evidence="5">The sequence shown here is derived from an EMBL/GenBank/DDBJ whole genome shotgun (WGS) entry which is preliminary data.</text>
</comment>
<dbReference type="CDD" id="cd06312">
    <property type="entry name" value="PBP1_ABC_sugar_binding-like"/>
    <property type="match status" value="1"/>
</dbReference>
<dbReference type="InterPro" id="IPR025997">
    <property type="entry name" value="SBP_2_dom"/>
</dbReference>
<keyword evidence="3" id="KW-0732">Signal</keyword>
<dbReference type="RefSeq" id="WP_139078508.1">
    <property type="nucleotide sequence ID" value="NZ_VDFU01000033.1"/>
</dbReference>
<dbReference type="GO" id="GO:0030246">
    <property type="term" value="F:carbohydrate binding"/>
    <property type="evidence" value="ECO:0007669"/>
    <property type="project" value="TreeGrafter"/>
</dbReference>
<dbReference type="PANTHER" id="PTHR30036">
    <property type="entry name" value="D-XYLOSE-BINDING PERIPLASMIC PROTEIN"/>
    <property type="match status" value="1"/>
</dbReference>